<dbReference type="PANTHER" id="PTHR33240">
    <property type="entry name" value="OS08G0508500 PROTEIN"/>
    <property type="match status" value="1"/>
</dbReference>
<evidence type="ECO:0008006" key="4">
    <source>
        <dbReference type="Google" id="ProtNLM"/>
    </source>
</evidence>
<keyword evidence="3" id="KW-1185">Reference proteome</keyword>
<accession>A0AAV3NZ92</accession>
<reference evidence="2 3" key="1">
    <citation type="submission" date="2024-01" db="EMBL/GenBank/DDBJ databases">
        <title>The complete chloroplast genome sequence of Lithospermum erythrorhizon: insights into the phylogenetic relationship among Boraginaceae species and the maternal lineages of purple gromwells.</title>
        <authorList>
            <person name="Okada T."/>
            <person name="Watanabe K."/>
        </authorList>
    </citation>
    <scope>NUCLEOTIDE SEQUENCE [LARGE SCALE GENOMIC DNA]</scope>
</reference>
<protein>
    <recommendedName>
        <fullName evidence="4">Peptidase A2 domain-containing protein</fullName>
    </recommendedName>
</protein>
<dbReference type="AlphaFoldDB" id="A0AAV3NZ92"/>
<dbReference type="Proteomes" id="UP001454036">
    <property type="component" value="Unassembled WGS sequence"/>
</dbReference>
<evidence type="ECO:0000256" key="1">
    <source>
        <dbReference type="SAM" id="MobiDB-lite"/>
    </source>
</evidence>
<name>A0AAV3NZ92_LITER</name>
<dbReference type="EMBL" id="BAABME010000689">
    <property type="protein sequence ID" value="GAA0144749.1"/>
    <property type="molecule type" value="Genomic_DNA"/>
</dbReference>
<dbReference type="CDD" id="cd00303">
    <property type="entry name" value="retropepsin_like"/>
    <property type="match status" value="1"/>
</dbReference>
<evidence type="ECO:0000313" key="2">
    <source>
        <dbReference type="EMBL" id="GAA0144749.1"/>
    </source>
</evidence>
<organism evidence="2 3">
    <name type="scientific">Lithospermum erythrorhizon</name>
    <name type="common">Purple gromwell</name>
    <name type="synonym">Lithospermum officinale var. erythrorhizon</name>
    <dbReference type="NCBI Taxonomy" id="34254"/>
    <lineage>
        <taxon>Eukaryota</taxon>
        <taxon>Viridiplantae</taxon>
        <taxon>Streptophyta</taxon>
        <taxon>Embryophyta</taxon>
        <taxon>Tracheophyta</taxon>
        <taxon>Spermatophyta</taxon>
        <taxon>Magnoliopsida</taxon>
        <taxon>eudicotyledons</taxon>
        <taxon>Gunneridae</taxon>
        <taxon>Pentapetalae</taxon>
        <taxon>asterids</taxon>
        <taxon>lamiids</taxon>
        <taxon>Boraginales</taxon>
        <taxon>Boraginaceae</taxon>
        <taxon>Boraginoideae</taxon>
        <taxon>Lithospermeae</taxon>
        <taxon>Lithospermum</taxon>
    </lineage>
</organism>
<comment type="caution">
    <text evidence="2">The sequence shown here is derived from an EMBL/GenBank/DDBJ whole genome shotgun (WGS) entry which is preliminary data.</text>
</comment>
<feature type="compositionally biased region" description="Basic and acidic residues" evidence="1">
    <location>
        <begin position="141"/>
        <end position="171"/>
    </location>
</feature>
<proteinExistence type="predicted"/>
<evidence type="ECO:0000313" key="3">
    <source>
        <dbReference type="Proteomes" id="UP001454036"/>
    </source>
</evidence>
<sequence length="204" mass="22642">MLVDTGSSADILYISTYDKIHLPRSHIQPIATPLTGFTGHIVYPLGIAMLDFTIGTGNKTTTIKAQFTVVHIEDPSYNRLIGRPIRQRNSFPSASQHEISTSGGIGEACGNQKRARICYQASVPAVNKPAGESGKKLYRKNQLEIRAVRNGEEEDNSPKEKESQKRSAPHEELEEIPFNLQTVSESSEWEQKNSKMYSRGAPKT</sequence>
<gene>
    <name evidence="2" type="ORF">LIER_05112</name>
</gene>
<feature type="region of interest" description="Disordered" evidence="1">
    <location>
        <begin position="127"/>
        <end position="204"/>
    </location>
</feature>
<dbReference type="PANTHER" id="PTHR33240:SF15">
    <property type="entry name" value="GAG-PRO-LIKE PROTEIN"/>
    <property type="match status" value="1"/>
</dbReference>